<dbReference type="InterPro" id="IPR006093">
    <property type="entry name" value="Oxy_OxRdtase_FAD_BS"/>
</dbReference>
<keyword evidence="3" id="KW-0285">Flavoprotein</keyword>
<sequence length="466" mass="52823">MQIIWRDSADPAVYEEARVGRVFNHRRPKRYPLAVVKATCVEDIIAAVTLAKERNCRVAVRSGGHSWAAWSVRDESILIDLGNFKQWTVDFESRVAQVTPSVTGRELNGMLVEEYGLMFPGGHCPDVGLGGFLLQGGMGWNCRGWGWACERVKAIDVVTADGEALHCNQEQNEDLYWAARGSGPGFPAVVTKYHLDLIQYPKHGFRSSGYLYPLSKYHEAFNWIVGITPTFDKDTEIVAVGLYPENRDEICLFILFVTLKYTAEEAEAVLAPAHESRPEGAIHEWVCTEDSLAGQYISQKKANPEGHRYCVDNAYLQNDANVPKVLEEAFATLPHRKAFVLWYAMDPCSRRDLSDMALSVHSDHYFAIYAVWEDEEDDARCQGWVKDVMQRVERHSVGAYLGDSDFQERQTRYWAPSNGQRLREIRRKWDPAGRICGYLDKGDVSGIRGLKNVHEWEAVNKDGERP</sequence>
<dbReference type="Gene3D" id="3.30.465.10">
    <property type="match status" value="1"/>
</dbReference>
<evidence type="ECO:0000313" key="7">
    <source>
        <dbReference type="EMBL" id="CEL03616.1"/>
    </source>
</evidence>
<keyword evidence="5" id="KW-0560">Oxidoreductase</keyword>
<dbReference type="STRING" id="454130.A0A0U5FVR6"/>
<dbReference type="InterPro" id="IPR016166">
    <property type="entry name" value="FAD-bd_PCMH"/>
</dbReference>
<dbReference type="InterPro" id="IPR006094">
    <property type="entry name" value="Oxid_FAD_bind_N"/>
</dbReference>
<dbReference type="InterPro" id="IPR012951">
    <property type="entry name" value="BBE"/>
</dbReference>
<proteinExistence type="inferred from homology"/>
<dbReference type="GO" id="GO:0016491">
    <property type="term" value="F:oxidoreductase activity"/>
    <property type="evidence" value="ECO:0007669"/>
    <property type="project" value="UniProtKB-KW"/>
</dbReference>
<dbReference type="InterPro" id="IPR016164">
    <property type="entry name" value="FAD-linked_Oxase-like_C"/>
</dbReference>
<dbReference type="Proteomes" id="UP000054771">
    <property type="component" value="Unassembled WGS sequence"/>
</dbReference>
<dbReference type="PANTHER" id="PTHR42973:SF39">
    <property type="entry name" value="FAD-BINDING PCMH-TYPE DOMAIN-CONTAINING PROTEIN"/>
    <property type="match status" value="1"/>
</dbReference>
<dbReference type="Pfam" id="PF01565">
    <property type="entry name" value="FAD_binding_4"/>
    <property type="match status" value="1"/>
</dbReference>
<evidence type="ECO:0000313" key="8">
    <source>
        <dbReference type="Proteomes" id="UP000054771"/>
    </source>
</evidence>
<comment type="cofactor">
    <cofactor evidence="1">
        <name>FAD</name>
        <dbReference type="ChEBI" id="CHEBI:57692"/>
    </cofactor>
</comment>
<dbReference type="SUPFAM" id="SSF56176">
    <property type="entry name" value="FAD-binding/transporter-associated domain-like"/>
    <property type="match status" value="1"/>
</dbReference>
<dbReference type="Gene3D" id="3.30.43.10">
    <property type="entry name" value="Uridine Diphospho-n-acetylenolpyruvylglucosamine Reductase, domain 2"/>
    <property type="match status" value="1"/>
</dbReference>
<reference evidence="8" key="1">
    <citation type="journal article" date="2016" name="Genome Announc.">
        <title>Draft genome sequences of fungus Aspergillus calidoustus.</title>
        <authorList>
            <person name="Horn F."/>
            <person name="Linde J."/>
            <person name="Mattern D.J."/>
            <person name="Walther G."/>
            <person name="Guthke R."/>
            <person name="Scherlach K."/>
            <person name="Martin K."/>
            <person name="Brakhage A.A."/>
            <person name="Petzke L."/>
            <person name="Valiante V."/>
        </authorList>
    </citation>
    <scope>NUCLEOTIDE SEQUENCE [LARGE SCALE GENOMIC DNA]</scope>
    <source>
        <strain evidence="8">SF006504</strain>
    </source>
</reference>
<dbReference type="PROSITE" id="PS00862">
    <property type="entry name" value="OX2_COVAL_FAD"/>
    <property type="match status" value="1"/>
</dbReference>
<evidence type="ECO:0000256" key="1">
    <source>
        <dbReference type="ARBA" id="ARBA00001974"/>
    </source>
</evidence>
<dbReference type="PROSITE" id="PS51387">
    <property type="entry name" value="FAD_PCMH"/>
    <property type="match status" value="1"/>
</dbReference>
<dbReference type="GO" id="GO:0071949">
    <property type="term" value="F:FAD binding"/>
    <property type="evidence" value="ECO:0007669"/>
    <property type="project" value="InterPro"/>
</dbReference>
<accession>A0A0U5FVR6</accession>
<dbReference type="OMA" id="DHYFAIY"/>
<dbReference type="InterPro" id="IPR016167">
    <property type="entry name" value="FAD-bd_PCMH_sub1"/>
</dbReference>
<dbReference type="EMBL" id="CDMC01000003">
    <property type="protein sequence ID" value="CEL03616.1"/>
    <property type="molecule type" value="Genomic_DNA"/>
</dbReference>
<evidence type="ECO:0000259" key="6">
    <source>
        <dbReference type="PROSITE" id="PS51387"/>
    </source>
</evidence>
<dbReference type="PANTHER" id="PTHR42973">
    <property type="entry name" value="BINDING OXIDOREDUCTASE, PUTATIVE (AFU_ORTHOLOGUE AFUA_1G17690)-RELATED"/>
    <property type="match status" value="1"/>
</dbReference>
<dbReference type="Gene3D" id="3.40.462.20">
    <property type="match status" value="1"/>
</dbReference>
<name>A0A0U5FVR6_ASPCI</name>
<gene>
    <name evidence="7" type="ORF">ASPCAL04768</name>
</gene>
<evidence type="ECO:0000256" key="4">
    <source>
        <dbReference type="ARBA" id="ARBA00022827"/>
    </source>
</evidence>
<feature type="domain" description="FAD-binding PCMH-type" evidence="6">
    <location>
        <begin position="28"/>
        <end position="200"/>
    </location>
</feature>
<evidence type="ECO:0000256" key="5">
    <source>
        <dbReference type="ARBA" id="ARBA00023002"/>
    </source>
</evidence>
<evidence type="ECO:0000256" key="2">
    <source>
        <dbReference type="ARBA" id="ARBA00005466"/>
    </source>
</evidence>
<dbReference type="AlphaFoldDB" id="A0A0U5FVR6"/>
<protein>
    <submittedName>
        <fullName evidence="7">Putative FAD/FMN-containing dehydrogenases</fullName>
    </submittedName>
</protein>
<dbReference type="Pfam" id="PF08031">
    <property type="entry name" value="BBE"/>
    <property type="match status" value="1"/>
</dbReference>
<dbReference type="InterPro" id="IPR036318">
    <property type="entry name" value="FAD-bd_PCMH-like_sf"/>
</dbReference>
<keyword evidence="8" id="KW-1185">Reference proteome</keyword>
<dbReference type="SUPFAM" id="SSF55103">
    <property type="entry name" value="FAD-linked oxidases, C-terminal domain"/>
    <property type="match status" value="1"/>
</dbReference>
<dbReference type="InterPro" id="IPR050416">
    <property type="entry name" value="FAD-linked_Oxidoreductase"/>
</dbReference>
<dbReference type="InterPro" id="IPR016169">
    <property type="entry name" value="FAD-bd_PCMH_sub2"/>
</dbReference>
<organism evidence="7 8">
    <name type="scientific">Aspergillus calidoustus</name>
    <dbReference type="NCBI Taxonomy" id="454130"/>
    <lineage>
        <taxon>Eukaryota</taxon>
        <taxon>Fungi</taxon>
        <taxon>Dikarya</taxon>
        <taxon>Ascomycota</taxon>
        <taxon>Pezizomycotina</taxon>
        <taxon>Eurotiomycetes</taxon>
        <taxon>Eurotiomycetidae</taxon>
        <taxon>Eurotiales</taxon>
        <taxon>Aspergillaceae</taxon>
        <taxon>Aspergillus</taxon>
        <taxon>Aspergillus subgen. Nidulantes</taxon>
    </lineage>
</organism>
<comment type="similarity">
    <text evidence="2">Belongs to the oxygen-dependent FAD-linked oxidoreductase family.</text>
</comment>
<evidence type="ECO:0000256" key="3">
    <source>
        <dbReference type="ARBA" id="ARBA00022630"/>
    </source>
</evidence>
<keyword evidence="4" id="KW-0274">FAD</keyword>
<dbReference type="OrthoDB" id="415825at2759"/>